<feature type="compositionally biased region" description="Basic and acidic residues" evidence="1">
    <location>
        <begin position="42"/>
        <end position="55"/>
    </location>
</feature>
<dbReference type="InterPro" id="IPR058913">
    <property type="entry name" value="Integrase_dom_put"/>
</dbReference>
<dbReference type="PhylomeDB" id="D6WXW8"/>
<evidence type="ECO:0000313" key="3">
    <source>
        <dbReference type="EMBL" id="EFA07710.1"/>
    </source>
</evidence>
<dbReference type="EMBL" id="KQ971357">
    <property type="protein sequence ID" value="EFA07710.1"/>
    <property type="molecule type" value="Genomic_DNA"/>
</dbReference>
<evidence type="ECO:0000313" key="4">
    <source>
        <dbReference type="Proteomes" id="UP000007266"/>
    </source>
</evidence>
<dbReference type="PANTHER" id="PTHR46791">
    <property type="entry name" value="EXPRESSED PROTEIN"/>
    <property type="match status" value="1"/>
</dbReference>
<organism evidence="3 4">
    <name type="scientific">Tribolium castaneum</name>
    <name type="common">Red flour beetle</name>
    <dbReference type="NCBI Taxonomy" id="7070"/>
    <lineage>
        <taxon>Eukaryota</taxon>
        <taxon>Metazoa</taxon>
        <taxon>Ecdysozoa</taxon>
        <taxon>Arthropoda</taxon>
        <taxon>Hexapoda</taxon>
        <taxon>Insecta</taxon>
        <taxon>Pterygota</taxon>
        <taxon>Neoptera</taxon>
        <taxon>Endopterygota</taxon>
        <taxon>Coleoptera</taxon>
        <taxon>Polyphaga</taxon>
        <taxon>Cucujiformia</taxon>
        <taxon>Tenebrionidae</taxon>
        <taxon>Tenebrionidae incertae sedis</taxon>
        <taxon>Tribolium</taxon>
    </lineage>
</organism>
<sequence length="317" mass="36835">MPGEGKVKHSTRIRPLVSKSELRDTKSELRDTKSELPVSKSELPDTKSELPDTKSELPVSKSELRDTKSELPSMEVDSLLKFYFRLGLRHAEILSFLVLRHGVFISESTLKRALRRQQLFRRKKYSRLQNVLVFLQEEIQKSGQLHGYRWMHLRCLQKGFIVRQETVRFILQIIDPVGVEYRRRKRLRRRQYFSKGPNFLWHVDSYDKLKPYGIAINGCIDGFSRSIMWLEAGSTSNDPRVIAGYFLKTVYRCGGCPRTVRTDMGTENYYLEQIQLFFKRLEDDEHAPPAFIYGASTANQKLNVGGLSYADIMLNFG</sequence>
<evidence type="ECO:0000256" key="1">
    <source>
        <dbReference type="SAM" id="MobiDB-lite"/>
    </source>
</evidence>
<dbReference type="Pfam" id="PF24764">
    <property type="entry name" value="rva_4"/>
    <property type="match status" value="1"/>
</dbReference>
<gene>
    <name evidence="3" type="primary">GLEAN_02187</name>
    <name evidence="3" type="ORF">TcasGA2_TC002187</name>
</gene>
<dbReference type="Gene3D" id="1.10.287.540">
    <property type="entry name" value="Helix hairpin bin"/>
    <property type="match status" value="1"/>
</dbReference>
<feature type="region of interest" description="Disordered" evidence="1">
    <location>
        <begin position="1"/>
        <end position="66"/>
    </location>
</feature>
<keyword evidence="4" id="KW-1185">Reference proteome</keyword>
<feature type="domain" description="Integrase core" evidence="2">
    <location>
        <begin position="194"/>
        <end position="302"/>
    </location>
</feature>
<dbReference type="InParanoid" id="D6WXW8"/>
<dbReference type="STRING" id="7070.D6WXW8"/>
<dbReference type="Proteomes" id="UP000007266">
    <property type="component" value="Linkage group 8"/>
</dbReference>
<protein>
    <recommendedName>
        <fullName evidence="2">Integrase core domain-containing protein</fullName>
    </recommendedName>
</protein>
<dbReference type="HOGENOM" id="CLU_038374_3_0_1"/>
<dbReference type="eggNOG" id="ENOG502QUY7">
    <property type="taxonomic scope" value="Eukaryota"/>
</dbReference>
<reference evidence="3 4" key="2">
    <citation type="journal article" date="2010" name="Nucleic Acids Res.">
        <title>BeetleBase in 2010: revisions to provide comprehensive genomic information for Tribolium castaneum.</title>
        <authorList>
            <person name="Kim H.S."/>
            <person name="Murphy T."/>
            <person name="Xia J."/>
            <person name="Caragea D."/>
            <person name="Park Y."/>
            <person name="Beeman R.W."/>
            <person name="Lorenzen M.D."/>
            <person name="Butcher S."/>
            <person name="Manak J.R."/>
            <person name="Brown S.J."/>
        </authorList>
    </citation>
    <scope>GENOME REANNOTATION</scope>
    <source>
        <strain evidence="3 4">Georgia GA2</strain>
    </source>
</reference>
<accession>D6WXW8</accession>
<dbReference type="PANTHER" id="PTHR46791:SF13">
    <property type="entry name" value="CLR5 DOMAIN-CONTAINING PROTEIN"/>
    <property type="match status" value="1"/>
</dbReference>
<name>D6WXW8_TRICA</name>
<feature type="compositionally biased region" description="Basic and acidic residues" evidence="1">
    <location>
        <begin position="20"/>
        <end position="34"/>
    </location>
</feature>
<dbReference type="AlphaFoldDB" id="D6WXW8"/>
<evidence type="ECO:0000259" key="2">
    <source>
        <dbReference type="Pfam" id="PF24764"/>
    </source>
</evidence>
<proteinExistence type="predicted"/>
<dbReference type="OMA" id="ANICRDD"/>
<reference evidence="3 4" key="1">
    <citation type="journal article" date="2008" name="Nature">
        <title>The genome of the model beetle and pest Tribolium castaneum.</title>
        <authorList>
            <consortium name="Tribolium Genome Sequencing Consortium"/>
            <person name="Richards S."/>
            <person name="Gibbs R.A."/>
            <person name="Weinstock G.M."/>
            <person name="Brown S.J."/>
            <person name="Denell R."/>
            <person name="Beeman R.W."/>
            <person name="Gibbs R."/>
            <person name="Beeman R.W."/>
            <person name="Brown S.J."/>
            <person name="Bucher G."/>
            <person name="Friedrich M."/>
            <person name="Grimmelikhuijzen C.J."/>
            <person name="Klingler M."/>
            <person name="Lorenzen M."/>
            <person name="Richards S."/>
            <person name="Roth S."/>
            <person name="Schroder R."/>
            <person name="Tautz D."/>
            <person name="Zdobnov E.M."/>
            <person name="Muzny D."/>
            <person name="Gibbs R.A."/>
            <person name="Weinstock G.M."/>
            <person name="Attaway T."/>
            <person name="Bell S."/>
            <person name="Buhay C.J."/>
            <person name="Chandrabose M.N."/>
            <person name="Chavez D."/>
            <person name="Clerk-Blankenburg K.P."/>
            <person name="Cree A."/>
            <person name="Dao M."/>
            <person name="Davis C."/>
            <person name="Chacko J."/>
            <person name="Dinh H."/>
            <person name="Dugan-Rocha S."/>
            <person name="Fowler G."/>
            <person name="Garner T.T."/>
            <person name="Garnes J."/>
            <person name="Gnirke A."/>
            <person name="Hawes A."/>
            <person name="Hernandez J."/>
            <person name="Hines S."/>
            <person name="Holder M."/>
            <person name="Hume J."/>
            <person name="Jhangiani S.N."/>
            <person name="Joshi V."/>
            <person name="Khan Z.M."/>
            <person name="Jackson L."/>
            <person name="Kovar C."/>
            <person name="Kowis A."/>
            <person name="Lee S."/>
            <person name="Lewis L.R."/>
            <person name="Margolis J."/>
            <person name="Morgan M."/>
            <person name="Nazareth L.V."/>
            <person name="Nguyen N."/>
            <person name="Okwuonu G."/>
            <person name="Parker D."/>
            <person name="Richards S."/>
            <person name="Ruiz S.J."/>
            <person name="Santibanez J."/>
            <person name="Savard J."/>
            <person name="Scherer S.E."/>
            <person name="Schneider B."/>
            <person name="Sodergren E."/>
            <person name="Tautz D."/>
            <person name="Vattahil S."/>
            <person name="Villasana D."/>
            <person name="White C.S."/>
            <person name="Wright R."/>
            <person name="Park Y."/>
            <person name="Beeman R.W."/>
            <person name="Lord J."/>
            <person name="Oppert B."/>
            <person name="Lorenzen M."/>
            <person name="Brown S."/>
            <person name="Wang L."/>
            <person name="Savard J."/>
            <person name="Tautz D."/>
            <person name="Richards S."/>
            <person name="Weinstock G."/>
            <person name="Gibbs R.A."/>
            <person name="Liu Y."/>
            <person name="Worley K."/>
            <person name="Weinstock G."/>
            <person name="Elsik C.G."/>
            <person name="Reese J.T."/>
            <person name="Elhaik E."/>
            <person name="Landan G."/>
            <person name="Graur D."/>
            <person name="Arensburger P."/>
            <person name="Atkinson P."/>
            <person name="Beeman R.W."/>
            <person name="Beidler J."/>
            <person name="Brown S.J."/>
            <person name="Demuth J.P."/>
            <person name="Drury D.W."/>
            <person name="Du Y.Z."/>
            <person name="Fujiwara H."/>
            <person name="Lorenzen M."/>
            <person name="Maselli V."/>
            <person name="Osanai M."/>
            <person name="Park Y."/>
            <person name="Robertson H.M."/>
            <person name="Tu Z."/>
            <person name="Wang J.J."/>
            <person name="Wang S."/>
            <person name="Richards S."/>
            <person name="Song H."/>
            <person name="Zhang L."/>
            <person name="Sodergren E."/>
            <person name="Werner D."/>
            <person name="Stanke M."/>
            <person name="Morgenstern B."/>
            <person name="Solovyev V."/>
            <person name="Kosarev P."/>
            <person name="Brown G."/>
            <person name="Chen H.C."/>
            <person name="Ermolaeva O."/>
            <person name="Hlavina W."/>
            <person name="Kapustin Y."/>
            <person name="Kiryutin B."/>
            <person name="Kitts P."/>
            <person name="Maglott D."/>
            <person name="Pruitt K."/>
            <person name="Sapojnikov V."/>
            <person name="Souvorov A."/>
            <person name="Mackey A.J."/>
            <person name="Waterhouse R.M."/>
            <person name="Wyder S."/>
            <person name="Zdobnov E.M."/>
            <person name="Zdobnov E.M."/>
            <person name="Wyder S."/>
            <person name="Kriventseva E.V."/>
            <person name="Kadowaki T."/>
            <person name="Bork P."/>
            <person name="Aranda M."/>
            <person name="Bao R."/>
            <person name="Beermann A."/>
            <person name="Berns N."/>
            <person name="Bolognesi R."/>
            <person name="Bonneton F."/>
            <person name="Bopp D."/>
            <person name="Brown S.J."/>
            <person name="Bucher G."/>
            <person name="Butts T."/>
            <person name="Chaumot A."/>
            <person name="Denell R.E."/>
            <person name="Ferrier D.E."/>
            <person name="Friedrich M."/>
            <person name="Gordon C.M."/>
            <person name="Jindra M."/>
            <person name="Klingler M."/>
            <person name="Lan Q."/>
            <person name="Lattorff H.M."/>
            <person name="Laudet V."/>
            <person name="von Levetsow C."/>
            <person name="Liu Z."/>
            <person name="Lutz R."/>
            <person name="Lynch J.A."/>
            <person name="da Fonseca R.N."/>
            <person name="Posnien N."/>
            <person name="Reuter R."/>
            <person name="Roth S."/>
            <person name="Savard J."/>
            <person name="Schinko J.B."/>
            <person name="Schmitt C."/>
            <person name="Schoppmeier M."/>
            <person name="Schroder R."/>
            <person name="Shippy T.D."/>
            <person name="Simonnet F."/>
            <person name="Marques-Souza H."/>
            <person name="Tautz D."/>
            <person name="Tomoyasu Y."/>
            <person name="Trauner J."/>
            <person name="Van der Zee M."/>
            <person name="Vervoort M."/>
            <person name="Wittkopp N."/>
            <person name="Wimmer E.A."/>
            <person name="Yang X."/>
            <person name="Jones A.K."/>
            <person name="Sattelle D.B."/>
            <person name="Ebert P.R."/>
            <person name="Nelson D."/>
            <person name="Scott J.G."/>
            <person name="Beeman R.W."/>
            <person name="Muthukrishnan S."/>
            <person name="Kramer K.J."/>
            <person name="Arakane Y."/>
            <person name="Beeman R.W."/>
            <person name="Zhu Q."/>
            <person name="Hogenkamp D."/>
            <person name="Dixit R."/>
            <person name="Oppert B."/>
            <person name="Jiang H."/>
            <person name="Zou Z."/>
            <person name="Marshall J."/>
            <person name="Elpidina E."/>
            <person name="Vinokurov K."/>
            <person name="Oppert C."/>
            <person name="Zou Z."/>
            <person name="Evans J."/>
            <person name="Lu Z."/>
            <person name="Zhao P."/>
            <person name="Sumathipala N."/>
            <person name="Altincicek B."/>
            <person name="Vilcinskas A."/>
            <person name="Williams M."/>
            <person name="Hultmark D."/>
            <person name="Hetru C."/>
            <person name="Jiang H."/>
            <person name="Grimmelikhuijzen C.J."/>
            <person name="Hauser F."/>
            <person name="Cazzamali G."/>
            <person name="Williamson M."/>
            <person name="Park Y."/>
            <person name="Li B."/>
            <person name="Tanaka Y."/>
            <person name="Predel R."/>
            <person name="Neupert S."/>
            <person name="Schachtner J."/>
            <person name="Verleyen P."/>
            <person name="Raible F."/>
            <person name="Bork P."/>
            <person name="Friedrich M."/>
            <person name="Walden K.K."/>
            <person name="Robertson H.M."/>
            <person name="Angeli S."/>
            <person name="Foret S."/>
            <person name="Bucher G."/>
            <person name="Schuetz S."/>
            <person name="Maleszka R."/>
            <person name="Wimmer E.A."/>
            <person name="Beeman R.W."/>
            <person name="Lorenzen M."/>
            <person name="Tomoyasu Y."/>
            <person name="Miller S.C."/>
            <person name="Grossmann D."/>
            <person name="Bucher G."/>
        </authorList>
    </citation>
    <scope>NUCLEOTIDE SEQUENCE [LARGE SCALE GENOMIC DNA]</scope>
    <source>
        <strain evidence="3 4">Georgia GA2</strain>
    </source>
</reference>